<comment type="subcellular location">
    <subcellularLocation>
        <location evidence="1">Cell inner membrane</location>
        <topology evidence="1">Multi-pass membrane protein</topology>
    </subcellularLocation>
</comment>
<name>A0A163B444_9FLAO</name>
<evidence type="ECO:0000256" key="1">
    <source>
        <dbReference type="ARBA" id="ARBA00004429"/>
    </source>
</evidence>
<dbReference type="InterPro" id="IPR035906">
    <property type="entry name" value="MetI-like_sf"/>
</dbReference>
<feature type="transmembrane region" description="Helical" evidence="8">
    <location>
        <begin position="197"/>
        <end position="216"/>
    </location>
</feature>
<feature type="domain" description="ABC transmembrane type-1" evidence="9">
    <location>
        <begin position="47"/>
        <end position="262"/>
    </location>
</feature>
<dbReference type="PROSITE" id="PS50928">
    <property type="entry name" value="ABC_TM1"/>
    <property type="match status" value="1"/>
</dbReference>
<evidence type="ECO:0000313" key="10">
    <source>
        <dbReference type="EMBL" id="KZS41041.1"/>
    </source>
</evidence>
<dbReference type="CDD" id="cd06261">
    <property type="entry name" value="TM_PBP2"/>
    <property type="match status" value="1"/>
</dbReference>
<dbReference type="RefSeq" id="WP_157766069.1">
    <property type="nucleotide sequence ID" value="NZ_LQRT01000008.1"/>
</dbReference>
<dbReference type="STRING" id="1642818.AWE51_24135"/>
<dbReference type="Proteomes" id="UP000076715">
    <property type="component" value="Unassembled WGS sequence"/>
</dbReference>
<feature type="transmembrane region" description="Helical" evidence="8">
    <location>
        <begin position="49"/>
        <end position="72"/>
    </location>
</feature>
<dbReference type="AlphaFoldDB" id="A0A163B444"/>
<proteinExistence type="predicted"/>
<keyword evidence="2" id="KW-0813">Transport</keyword>
<evidence type="ECO:0000259" key="9">
    <source>
        <dbReference type="PROSITE" id="PS50928"/>
    </source>
</evidence>
<dbReference type="InterPro" id="IPR000515">
    <property type="entry name" value="MetI-like"/>
</dbReference>
<dbReference type="SUPFAM" id="SSF161098">
    <property type="entry name" value="MetI-like"/>
    <property type="match status" value="1"/>
</dbReference>
<evidence type="ECO:0000256" key="4">
    <source>
        <dbReference type="ARBA" id="ARBA00022519"/>
    </source>
</evidence>
<comment type="caution">
    <text evidence="10">The sequence shown here is derived from an EMBL/GenBank/DDBJ whole genome shotgun (WGS) entry which is preliminary data.</text>
</comment>
<dbReference type="EMBL" id="LQRT01000008">
    <property type="protein sequence ID" value="KZS41041.1"/>
    <property type="molecule type" value="Genomic_DNA"/>
</dbReference>
<evidence type="ECO:0000256" key="3">
    <source>
        <dbReference type="ARBA" id="ARBA00022475"/>
    </source>
</evidence>
<evidence type="ECO:0000313" key="11">
    <source>
        <dbReference type="Proteomes" id="UP000076715"/>
    </source>
</evidence>
<protein>
    <recommendedName>
        <fullName evidence="9">ABC transmembrane type-1 domain-containing protein</fullName>
    </recommendedName>
</protein>
<dbReference type="PANTHER" id="PTHR43357">
    <property type="entry name" value="INNER MEMBRANE ABC TRANSPORTER PERMEASE PROTEIN YDCV"/>
    <property type="match status" value="1"/>
</dbReference>
<keyword evidence="7 8" id="KW-0472">Membrane</keyword>
<gene>
    <name evidence="10" type="ORF">AWE51_24135</name>
</gene>
<sequence>MLTILPVGGGFVYAFLYSIGTIGILNNGFTLSHWVNVLTDTSFWFSLGYSFYIAIVSVSISILLALTIVLFWKKSLVSNNSIVSYLLYIPLCFPAIVVALFSFQVWSKSGLISRIVSHLGILTEITSFPDLTNDTYGFSILYSCILMITPFFAILFSNLYKQEQIDHLKNIAMSLGATKTQALFKIVLPVILKKAKITISLFIVFVMSSYEIPLLLGRQNPQMISVLAIQKLQRFNLNDIPQAYAIACLYMIFIGLILYFLFFSKSSTQLSVSPLKRNFDD</sequence>
<dbReference type="OrthoDB" id="9785836at2"/>
<dbReference type="GO" id="GO:0005886">
    <property type="term" value="C:plasma membrane"/>
    <property type="evidence" value="ECO:0007669"/>
    <property type="project" value="UniProtKB-SubCell"/>
</dbReference>
<evidence type="ECO:0000256" key="8">
    <source>
        <dbReference type="SAM" id="Phobius"/>
    </source>
</evidence>
<keyword evidence="11" id="KW-1185">Reference proteome</keyword>
<feature type="transmembrane region" description="Helical" evidence="8">
    <location>
        <begin position="7"/>
        <end position="29"/>
    </location>
</feature>
<keyword evidence="6 8" id="KW-1133">Transmembrane helix</keyword>
<keyword evidence="4" id="KW-0997">Cell inner membrane</keyword>
<keyword evidence="3" id="KW-1003">Cell membrane</keyword>
<reference evidence="10 11" key="1">
    <citation type="submission" date="2016-01" db="EMBL/GenBank/DDBJ databases">
        <title>The draft genome sequence of Aquimarina sp. RZW4-3-2.</title>
        <authorList>
            <person name="Wang Y."/>
        </authorList>
    </citation>
    <scope>NUCLEOTIDE SEQUENCE [LARGE SCALE GENOMIC DNA]</scope>
    <source>
        <strain evidence="10 11">RZW4-3-2</strain>
    </source>
</reference>
<feature type="transmembrane region" description="Helical" evidence="8">
    <location>
        <begin position="140"/>
        <end position="160"/>
    </location>
</feature>
<dbReference type="GO" id="GO:0055085">
    <property type="term" value="P:transmembrane transport"/>
    <property type="evidence" value="ECO:0007669"/>
    <property type="project" value="InterPro"/>
</dbReference>
<feature type="transmembrane region" description="Helical" evidence="8">
    <location>
        <begin position="243"/>
        <end position="263"/>
    </location>
</feature>
<organism evidence="10 11">
    <name type="scientific">Aquimarina aggregata</name>
    <dbReference type="NCBI Taxonomy" id="1642818"/>
    <lineage>
        <taxon>Bacteria</taxon>
        <taxon>Pseudomonadati</taxon>
        <taxon>Bacteroidota</taxon>
        <taxon>Flavobacteriia</taxon>
        <taxon>Flavobacteriales</taxon>
        <taxon>Flavobacteriaceae</taxon>
        <taxon>Aquimarina</taxon>
    </lineage>
</organism>
<evidence type="ECO:0000256" key="7">
    <source>
        <dbReference type="ARBA" id="ARBA00023136"/>
    </source>
</evidence>
<dbReference type="Gene3D" id="1.10.3720.10">
    <property type="entry name" value="MetI-like"/>
    <property type="match status" value="1"/>
</dbReference>
<accession>A0A163B444</accession>
<dbReference type="PANTHER" id="PTHR43357:SF4">
    <property type="entry name" value="INNER MEMBRANE ABC TRANSPORTER PERMEASE PROTEIN YDCV"/>
    <property type="match status" value="1"/>
</dbReference>
<feature type="transmembrane region" description="Helical" evidence="8">
    <location>
        <begin position="84"/>
        <end position="106"/>
    </location>
</feature>
<evidence type="ECO:0000256" key="5">
    <source>
        <dbReference type="ARBA" id="ARBA00022692"/>
    </source>
</evidence>
<evidence type="ECO:0000256" key="6">
    <source>
        <dbReference type="ARBA" id="ARBA00022989"/>
    </source>
</evidence>
<evidence type="ECO:0000256" key="2">
    <source>
        <dbReference type="ARBA" id="ARBA00022448"/>
    </source>
</evidence>
<keyword evidence="5 8" id="KW-0812">Transmembrane</keyword>